<keyword evidence="2" id="KW-0328">Glycosyltransferase</keyword>
<dbReference type="EMBL" id="JBHSMJ010000004">
    <property type="protein sequence ID" value="MFC5446782.1"/>
    <property type="molecule type" value="Genomic_DNA"/>
</dbReference>
<name>A0ABW0K1Y7_9BACL</name>
<dbReference type="CDD" id="cd02511">
    <property type="entry name" value="Beta4Glucosyltransferase"/>
    <property type="match status" value="1"/>
</dbReference>
<dbReference type="GO" id="GO:0016757">
    <property type="term" value="F:glycosyltransferase activity"/>
    <property type="evidence" value="ECO:0007669"/>
    <property type="project" value="UniProtKB-KW"/>
</dbReference>
<dbReference type="SUPFAM" id="SSF53448">
    <property type="entry name" value="Nucleotide-diphospho-sugar transferases"/>
    <property type="match status" value="1"/>
</dbReference>
<keyword evidence="2" id="KW-0808">Transferase</keyword>
<dbReference type="InterPro" id="IPR029044">
    <property type="entry name" value="Nucleotide-diphossugar_trans"/>
</dbReference>
<comment type="caution">
    <text evidence="2">The sequence shown here is derived from an EMBL/GenBank/DDBJ whole genome shotgun (WGS) entry which is preliminary data.</text>
</comment>
<sequence length="302" mass="36094">MVDLTVVILTKNEEKNLRKCIESFRGIAKRFVIVDSFSTDGTESLCKGLDSELRLIGSRLDYYQNKWIDYATQLNWGLTQANITTEWSMRMDADEELMEDLVEEIDSELSKLKLGINGVVLRRRVYFMGRWIKHGGRYPELLLRIFRTGKAMCEQKVMDEHMILFEGNTVDFKHDLIDNNTKDLEWWTNKHNWYSNREVLDYQTMVENKLNEVELLENGKSTKQAKMKRVVKNKGYYGLPKFFRAHIYFIYRYYFKLGFLDGPEGRIFHFLQAYWYRFLVDAKMYECEKFDRKVKPQGDLKF</sequence>
<evidence type="ECO:0000313" key="3">
    <source>
        <dbReference type="Proteomes" id="UP001596044"/>
    </source>
</evidence>
<organism evidence="2 3">
    <name type="scientific">Paenibacillus aestuarii</name>
    <dbReference type="NCBI Taxonomy" id="516965"/>
    <lineage>
        <taxon>Bacteria</taxon>
        <taxon>Bacillati</taxon>
        <taxon>Bacillota</taxon>
        <taxon>Bacilli</taxon>
        <taxon>Bacillales</taxon>
        <taxon>Paenibacillaceae</taxon>
        <taxon>Paenibacillus</taxon>
    </lineage>
</organism>
<evidence type="ECO:0000313" key="2">
    <source>
        <dbReference type="EMBL" id="MFC5446782.1"/>
    </source>
</evidence>
<dbReference type="PANTHER" id="PTHR43630">
    <property type="entry name" value="POLY-BETA-1,6-N-ACETYL-D-GLUCOSAMINE SYNTHASE"/>
    <property type="match status" value="1"/>
</dbReference>
<accession>A0ABW0K1Y7</accession>
<protein>
    <submittedName>
        <fullName evidence="2">Glycosyltransferase family 2 protein</fullName>
        <ecNumber evidence="2">2.4.-.-</ecNumber>
    </submittedName>
</protein>
<dbReference type="InterPro" id="IPR001173">
    <property type="entry name" value="Glyco_trans_2-like"/>
</dbReference>
<dbReference type="EC" id="2.4.-.-" evidence="2"/>
<dbReference type="Proteomes" id="UP001596044">
    <property type="component" value="Unassembled WGS sequence"/>
</dbReference>
<dbReference type="PANTHER" id="PTHR43630:SF2">
    <property type="entry name" value="GLYCOSYLTRANSFERASE"/>
    <property type="match status" value="1"/>
</dbReference>
<reference evidence="3" key="1">
    <citation type="journal article" date="2019" name="Int. J. Syst. Evol. Microbiol.">
        <title>The Global Catalogue of Microorganisms (GCM) 10K type strain sequencing project: providing services to taxonomists for standard genome sequencing and annotation.</title>
        <authorList>
            <consortium name="The Broad Institute Genomics Platform"/>
            <consortium name="The Broad Institute Genome Sequencing Center for Infectious Disease"/>
            <person name="Wu L."/>
            <person name="Ma J."/>
        </authorList>
    </citation>
    <scope>NUCLEOTIDE SEQUENCE [LARGE SCALE GENOMIC DNA]</scope>
    <source>
        <strain evidence="3">KACC 11904</strain>
    </source>
</reference>
<evidence type="ECO:0000259" key="1">
    <source>
        <dbReference type="Pfam" id="PF00535"/>
    </source>
</evidence>
<gene>
    <name evidence="2" type="ORF">ACFPOG_00765</name>
</gene>
<dbReference type="RefSeq" id="WP_270880519.1">
    <property type="nucleotide sequence ID" value="NZ_JAQFVF010000033.1"/>
</dbReference>
<feature type="domain" description="Glycosyltransferase 2-like" evidence="1">
    <location>
        <begin position="5"/>
        <end position="145"/>
    </location>
</feature>
<keyword evidence="3" id="KW-1185">Reference proteome</keyword>
<dbReference type="Pfam" id="PF00535">
    <property type="entry name" value="Glycos_transf_2"/>
    <property type="match status" value="1"/>
</dbReference>
<proteinExistence type="predicted"/>
<dbReference type="Gene3D" id="3.90.550.10">
    <property type="entry name" value="Spore Coat Polysaccharide Biosynthesis Protein SpsA, Chain A"/>
    <property type="match status" value="1"/>
</dbReference>